<sequence length="45" mass="5038">MEFHGASPPRLIIIVPTLRSALRRTMQEKLHPTRSGTLALDQGLQ</sequence>
<proteinExistence type="predicted"/>
<dbReference type="HOGENOM" id="CLU_3200547_0_0_6"/>
<accession>A0A095VS49</accession>
<gene>
    <name evidence="1" type="ORF">HRUBRA_01146</name>
</gene>
<dbReference type="Proteomes" id="UP000029640">
    <property type="component" value="Unassembled WGS sequence"/>
</dbReference>
<evidence type="ECO:0000313" key="1">
    <source>
        <dbReference type="EMBL" id="KGE04282.1"/>
    </source>
</evidence>
<reference evidence="1 2" key="1">
    <citation type="journal article" date="2014" name="Genome Announc.">
        <title>Genome Sequence of Gammaproteobacterial Pseudohaliea rubra Type Strain DSM 19751, Isolated from Coastal Seawater of the Mediterranean Sea.</title>
        <authorList>
            <person name="Spring S."/>
            <person name="Fiebig A."/>
            <person name="Riedel T."/>
            <person name="Goker M."/>
            <person name="Klenk H.P."/>
        </authorList>
    </citation>
    <scope>NUCLEOTIDE SEQUENCE [LARGE SCALE GENOMIC DNA]</scope>
    <source>
        <strain evidence="1 2">DSM 19751</strain>
    </source>
</reference>
<dbReference type="AlphaFoldDB" id="A0A095VS49"/>
<name>A0A095VS49_9GAMM</name>
<keyword evidence="2" id="KW-1185">Reference proteome</keyword>
<comment type="caution">
    <text evidence="1">The sequence shown here is derived from an EMBL/GenBank/DDBJ whole genome shotgun (WGS) entry which is preliminary data.</text>
</comment>
<protein>
    <submittedName>
        <fullName evidence="1">Uncharacterized protein</fullName>
    </submittedName>
</protein>
<evidence type="ECO:0000313" key="2">
    <source>
        <dbReference type="Proteomes" id="UP000029640"/>
    </source>
</evidence>
<dbReference type="EMBL" id="AUVB01000031">
    <property type="protein sequence ID" value="KGE04282.1"/>
    <property type="molecule type" value="Genomic_DNA"/>
</dbReference>
<organism evidence="1 2">
    <name type="scientific">Pseudohaliea rubra DSM 19751</name>
    <dbReference type="NCBI Taxonomy" id="1265313"/>
    <lineage>
        <taxon>Bacteria</taxon>
        <taxon>Pseudomonadati</taxon>
        <taxon>Pseudomonadota</taxon>
        <taxon>Gammaproteobacteria</taxon>
        <taxon>Cellvibrionales</taxon>
        <taxon>Halieaceae</taxon>
        <taxon>Pseudohaliea</taxon>
    </lineage>
</organism>